<organism evidence="2 3">
    <name type="scientific">Hemibagrus wyckioides</name>
    <dbReference type="NCBI Taxonomy" id="337641"/>
    <lineage>
        <taxon>Eukaryota</taxon>
        <taxon>Metazoa</taxon>
        <taxon>Chordata</taxon>
        <taxon>Craniata</taxon>
        <taxon>Vertebrata</taxon>
        <taxon>Euteleostomi</taxon>
        <taxon>Actinopterygii</taxon>
        <taxon>Neopterygii</taxon>
        <taxon>Teleostei</taxon>
        <taxon>Ostariophysi</taxon>
        <taxon>Siluriformes</taxon>
        <taxon>Bagridae</taxon>
        <taxon>Hemibagrus</taxon>
    </lineage>
</organism>
<accession>A0A9D3NQW0</accession>
<reference evidence="2 3" key="1">
    <citation type="submission" date="2021-06" db="EMBL/GenBank/DDBJ databases">
        <title>Chromosome-level genome assembly of the red-tail catfish (Hemibagrus wyckioides).</title>
        <authorList>
            <person name="Shao F."/>
        </authorList>
    </citation>
    <scope>NUCLEOTIDE SEQUENCE [LARGE SCALE GENOMIC DNA]</scope>
    <source>
        <strain evidence="2">EC202008001</strain>
        <tissue evidence="2">Blood</tissue>
    </source>
</reference>
<protein>
    <submittedName>
        <fullName evidence="2">Uncharacterized protein</fullName>
    </submittedName>
</protein>
<proteinExistence type="predicted"/>
<dbReference type="AlphaFoldDB" id="A0A9D3NQW0"/>
<evidence type="ECO:0000313" key="3">
    <source>
        <dbReference type="Proteomes" id="UP000824219"/>
    </source>
</evidence>
<feature type="region of interest" description="Disordered" evidence="1">
    <location>
        <begin position="16"/>
        <end position="44"/>
    </location>
</feature>
<sequence length="70" mass="7796">MSRPPPNKSILKRIIKAGGQPLHGMVPSSSSSEDDESTEQDDNEDFLEFWLSGQSLKELEHPNAEEDDAK</sequence>
<gene>
    <name evidence="2" type="ORF">KOW79_010275</name>
</gene>
<dbReference type="Proteomes" id="UP000824219">
    <property type="component" value="Linkage Group LG11"/>
</dbReference>
<dbReference type="EMBL" id="JAHKSW010000011">
    <property type="protein sequence ID" value="KAG7326874.1"/>
    <property type="molecule type" value="Genomic_DNA"/>
</dbReference>
<keyword evidence="3" id="KW-1185">Reference proteome</keyword>
<comment type="caution">
    <text evidence="2">The sequence shown here is derived from an EMBL/GenBank/DDBJ whole genome shotgun (WGS) entry which is preliminary data.</text>
</comment>
<evidence type="ECO:0000313" key="2">
    <source>
        <dbReference type="EMBL" id="KAG7326874.1"/>
    </source>
</evidence>
<feature type="compositionally biased region" description="Acidic residues" evidence="1">
    <location>
        <begin position="32"/>
        <end position="44"/>
    </location>
</feature>
<evidence type="ECO:0000256" key="1">
    <source>
        <dbReference type="SAM" id="MobiDB-lite"/>
    </source>
</evidence>
<name>A0A9D3NQW0_9TELE</name>